<accession>A0A7W0HJF4</accession>
<evidence type="ECO:0000313" key="2">
    <source>
        <dbReference type="Proteomes" id="UP000525298"/>
    </source>
</evidence>
<dbReference type="AlphaFoldDB" id="A0A7W0HJF4"/>
<protein>
    <submittedName>
        <fullName evidence="1">Uncharacterized protein</fullName>
    </submittedName>
</protein>
<dbReference type="EMBL" id="JACDUS010000001">
    <property type="protein sequence ID" value="MBA2880038.1"/>
    <property type="molecule type" value="Genomic_DNA"/>
</dbReference>
<organism evidence="1 2">
    <name type="scientific">Desulfosalsimonas propionicica</name>
    <dbReference type="NCBI Taxonomy" id="332175"/>
    <lineage>
        <taxon>Bacteria</taxon>
        <taxon>Pseudomonadati</taxon>
        <taxon>Thermodesulfobacteriota</taxon>
        <taxon>Desulfobacteria</taxon>
        <taxon>Desulfobacterales</taxon>
        <taxon>Desulfosalsimonadaceae</taxon>
        <taxon>Desulfosalsimonas</taxon>
    </lineage>
</organism>
<keyword evidence="2" id="KW-1185">Reference proteome</keyword>
<gene>
    <name evidence="1" type="ORF">HNR65_000345</name>
</gene>
<sequence>MQVIHEFERFSVARSGKEIFYIDHKEHGQQIIFLPSPNTAEYDAEVRWIESPDRVETDFLKYLNT</sequence>
<name>A0A7W0HJF4_9BACT</name>
<dbReference type="Proteomes" id="UP000525298">
    <property type="component" value="Unassembled WGS sequence"/>
</dbReference>
<dbReference type="RefSeq" id="WP_181549709.1">
    <property type="nucleotide sequence ID" value="NZ_JACDUS010000001.1"/>
</dbReference>
<reference evidence="1 2" key="1">
    <citation type="submission" date="2020-07" db="EMBL/GenBank/DDBJ databases">
        <title>Genomic Encyclopedia of Type Strains, Phase IV (KMG-IV): sequencing the most valuable type-strain genomes for metagenomic binning, comparative biology and taxonomic classification.</title>
        <authorList>
            <person name="Goeker M."/>
        </authorList>
    </citation>
    <scope>NUCLEOTIDE SEQUENCE [LARGE SCALE GENOMIC DNA]</scope>
    <source>
        <strain evidence="1 2">DSM 17721</strain>
    </source>
</reference>
<evidence type="ECO:0000313" key="1">
    <source>
        <dbReference type="EMBL" id="MBA2880038.1"/>
    </source>
</evidence>
<comment type="caution">
    <text evidence="1">The sequence shown here is derived from an EMBL/GenBank/DDBJ whole genome shotgun (WGS) entry which is preliminary data.</text>
</comment>
<proteinExistence type="predicted"/>